<dbReference type="InterPro" id="IPR003721">
    <property type="entry name" value="Pantoate_ligase"/>
</dbReference>
<comment type="similarity">
    <text evidence="2">Belongs to the pantothenate synthetase family.</text>
</comment>
<evidence type="ECO:0000256" key="7">
    <source>
        <dbReference type="ARBA" id="ARBA00022741"/>
    </source>
</evidence>
<keyword evidence="7" id="KW-0547">Nucleotide-binding</keyword>
<name>A0A8T2QP56_CERRI</name>
<dbReference type="Proteomes" id="UP000825935">
    <property type="component" value="Chromosome 33"/>
</dbReference>
<sequence length="321" mass="36573">MELFHDKEDMRKWSRAMKRAGKKIAFVPTMGSLHAGHLHLVERAKLEADVVVVSIYVNPSQFAPNEDFGSYPRDLRGDLDKLQPFCVDAVFNPYDLYVRDAGQNDSELSERKASSQQKAVNEGADDTRDLTSKRQRYTHEHETWIRVEKLELPLCGKSRPGFFRGVATVVTKFFHIVEPDVAIFGKKDYQQWRLVCRMVRDLDFDIKIIGCELIREEDGLAMSSRNTYLSSAERLQALSISRSLKKVKEAVLNGTLDASSLVELVKQEIIHASGIVDYIEICERDSLQPLQFINCPAVICIAAWFARVRLIDNLELEPPQS</sequence>
<dbReference type="HAMAP" id="MF_00158">
    <property type="entry name" value="PanC"/>
    <property type="match status" value="1"/>
</dbReference>
<evidence type="ECO:0000313" key="14">
    <source>
        <dbReference type="Proteomes" id="UP000825935"/>
    </source>
</evidence>
<evidence type="ECO:0000256" key="11">
    <source>
        <dbReference type="ARBA" id="ARBA00048258"/>
    </source>
</evidence>
<dbReference type="EMBL" id="CM035438">
    <property type="protein sequence ID" value="KAH7285265.1"/>
    <property type="molecule type" value="Genomic_DNA"/>
</dbReference>
<dbReference type="GO" id="GO:0015940">
    <property type="term" value="P:pantothenate biosynthetic process"/>
    <property type="evidence" value="ECO:0007669"/>
    <property type="project" value="UniProtKB-KW"/>
</dbReference>
<evidence type="ECO:0000256" key="6">
    <source>
        <dbReference type="ARBA" id="ARBA00022655"/>
    </source>
</evidence>
<protein>
    <recommendedName>
        <fullName evidence="4">Pantoate--beta-alanine ligase</fullName>
        <ecNumber evidence="3">6.3.2.1</ecNumber>
    </recommendedName>
    <alternativeName>
        <fullName evidence="10">Pantoate-activating enzyme</fullName>
    </alternativeName>
    <alternativeName>
        <fullName evidence="9">Pantothenate synthetase</fullName>
    </alternativeName>
</protein>
<keyword evidence="5" id="KW-0436">Ligase</keyword>
<evidence type="ECO:0000256" key="9">
    <source>
        <dbReference type="ARBA" id="ARBA00029902"/>
    </source>
</evidence>
<dbReference type="EC" id="6.3.2.1" evidence="3"/>
<organism evidence="13 14">
    <name type="scientific">Ceratopteris richardii</name>
    <name type="common">Triangle waterfern</name>
    <dbReference type="NCBI Taxonomy" id="49495"/>
    <lineage>
        <taxon>Eukaryota</taxon>
        <taxon>Viridiplantae</taxon>
        <taxon>Streptophyta</taxon>
        <taxon>Embryophyta</taxon>
        <taxon>Tracheophyta</taxon>
        <taxon>Polypodiopsida</taxon>
        <taxon>Polypodiidae</taxon>
        <taxon>Polypodiales</taxon>
        <taxon>Pteridineae</taxon>
        <taxon>Pteridaceae</taxon>
        <taxon>Parkerioideae</taxon>
        <taxon>Ceratopteris</taxon>
    </lineage>
</organism>
<dbReference type="Gene3D" id="3.40.50.620">
    <property type="entry name" value="HUPs"/>
    <property type="match status" value="1"/>
</dbReference>
<dbReference type="InterPro" id="IPR014729">
    <property type="entry name" value="Rossmann-like_a/b/a_fold"/>
</dbReference>
<comment type="caution">
    <text evidence="13">The sequence shown here is derived from an EMBL/GenBank/DDBJ whole genome shotgun (WGS) entry which is preliminary data.</text>
</comment>
<keyword evidence="14" id="KW-1185">Reference proteome</keyword>
<dbReference type="AlphaFoldDB" id="A0A8T2QP56"/>
<dbReference type="InterPro" id="IPR042176">
    <property type="entry name" value="Pantoate_ligase_C"/>
</dbReference>
<comment type="catalytic activity">
    <reaction evidence="11">
        <text>(R)-pantoate + beta-alanine + ATP = (R)-pantothenate + AMP + diphosphate + H(+)</text>
        <dbReference type="Rhea" id="RHEA:10912"/>
        <dbReference type="ChEBI" id="CHEBI:15378"/>
        <dbReference type="ChEBI" id="CHEBI:15980"/>
        <dbReference type="ChEBI" id="CHEBI:29032"/>
        <dbReference type="ChEBI" id="CHEBI:30616"/>
        <dbReference type="ChEBI" id="CHEBI:33019"/>
        <dbReference type="ChEBI" id="CHEBI:57966"/>
        <dbReference type="ChEBI" id="CHEBI:456215"/>
        <dbReference type="EC" id="6.3.2.1"/>
    </reaction>
</comment>
<dbReference type="GO" id="GO:0004592">
    <property type="term" value="F:pantoate-beta-alanine ligase activity"/>
    <property type="evidence" value="ECO:0007669"/>
    <property type="project" value="UniProtKB-EC"/>
</dbReference>
<evidence type="ECO:0000256" key="3">
    <source>
        <dbReference type="ARBA" id="ARBA00012219"/>
    </source>
</evidence>
<dbReference type="NCBIfam" id="TIGR00018">
    <property type="entry name" value="panC"/>
    <property type="match status" value="1"/>
</dbReference>
<dbReference type="PANTHER" id="PTHR21299">
    <property type="entry name" value="CYTIDYLATE KINASE/PANTOATE-BETA-ALANINE LIGASE"/>
    <property type="match status" value="1"/>
</dbReference>
<comment type="pathway">
    <text evidence="1">Cofactor biosynthesis; (R)-pantothenate biosynthesis; (R)-pantothenate from (R)-pantoate and beta-alanine: step 1/1.</text>
</comment>
<accession>A0A8T2QP56</accession>
<dbReference type="Pfam" id="PF02569">
    <property type="entry name" value="Pantoate_ligase"/>
    <property type="match status" value="1"/>
</dbReference>
<evidence type="ECO:0000256" key="2">
    <source>
        <dbReference type="ARBA" id="ARBA00009256"/>
    </source>
</evidence>
<dbReference type="OrthoDB" id="2020436at2759"/>
<dbReference type="InterPro" id="IPR004821">
    <property type="entry name" value="Cyt_trans-like"/>
</dbReference>
<evidence type="ECO:0000256" key="1">
    <source>
        <dbReference type="ARBA" id="ARBA00004990"/>
    </source>
</evidence>
<gene>
    <name evidence="13" type="ORF">KP509_33G019500</name>
</gene>
<evidence type="ECO:0000256" key="10">
    <source>
        <dbReference type="ARBA" id="ARBA00032806"/>
    </source>
</evidence>
<evidence type="ECO:0000256" key="5">
    <source>
        <dbReference type="ARBA" id="ARBA00022598"/>
    </source>
</evidence>
<dbReference type="PANTHER" id="PTHR21299:SF1">
    <property type="entry name" value="PANTOATE--BETA-ALANINE LIGASE"/>
    <property type="match status" value="1"/>
</dbReference>
<evidence type="ECO:0000256" key="8">
    <source>
        <dbReference type="ARBA" id="ARBA00022840"/>
    </source>
</evidence>
<reference evidence="13" key="1">
    <citation type="submission" date="2021-08" db="EMBL/GenBank/DDBJ databases">
        <title>WGS assembly of Ceratopteris richardii.</title>
        <authorList>
            <person name="Marchant D.B."/>
            <person name="Chen G."/>
            <person name="Jenkins J."/>
            <person name="Shu S."/>
            <person name="Leebens-Mack J."/>
            <person name="Grimwood J."/>
            <person name="Schmutz J."/>
            <person name="Soltis P."/>
            <person name="Soltis D."/>
            <person name="Chen Z.-H."/>
        </authorList>
    </citation>
    <scope>NUCLEOTIDE SEQUENCE</scope>
    <source>
        <strain evidence="13">Whitten #5841</strain>
        <tissue evidence="13">Leaf</tissue>
    </source>
</reference>
<dbReference type="Gene3D" id="3.30.1300.10">
    <property type="entry name" value="Pantoate-beta-alanine ligase, C-terminal domain"/>
    <property type="match status" value="1"/>
</dbReference>
<evidence type="ECO:0000256" key="12">
    <source>
        <dbReference type="SAM" id="MobiDB-lite"/>
    </source>
</evidence>
<dbReference type="FunFam" id="3.30.1300.10:FF:000001">
    <property type="entry name" value="Pantothenate synthetase"/>
    <property type="match status" value="1"/>
</dbReference>
<dbReference type="GO" id="GO:0005524">
    <property type="term" value="F:ATP binding"/>
    <property type="evidence" value="ECO:0007669"/>
    <property type="project" value="UniProtKB-KW"/>
</dbReference>
<dbReference type="NCBIfam" id="TIGR00125">
    <property type="entry name" value="cyt_tran_rel"/>
    <property type="match status" value="1"/>
</dbReference>
<evidence type="ECO:0000313" key="13">
    <source>
        <dbReference type="EMBL" id="KAH7285265.1"/>
    </source>
</evidence>
<keyword evidence="8" id="KW-0067">ATP-binding</keyword>
<dbReference type="OMA" id="CNHKLEP"/>
<keyword evidence="6" id="KW-0566">Pantothenate biosynthesis</keyword>
<feature type="region of interest" description="Disordered" evidence="12">
    <location>
        <begin position="107"/>
        <end position="133"/>
    </location>
</feature>
<dbReference type="GO" id="GO:0005829">
    <property type="term" value="C:cytosol"/>
    <property type="evidence" value="ECO:0007669"/>
    <property type="project" value="TreeGrafter"/>
</dbReference>
<dbReference type="SUPFAM" id="SSF52374">
    <property type="entry name" value="Nucleotidylyl transferase"/>
    <property type="match status" value="1"/>
</dbReference>
<proteinExistence type="inferred from homology"/>
<evidence type="ECO:0000256" key="4">
    <source>
        <dbReference type="ARBA" id="ARBA00015647"/>
    </source>
</evidence>
<dbReference type="CDD" id="cd00560">
    <property type="entry name" value="PanC"/>
    <property type="match status" value="1"/>
</dbReference>